<sequence>MTSTVPAIPAPGSLPASGGSGAPGLDTGMPPRTRTGQAHSRLAAVRARLELPVVRRASGLLDGRHRSIFSGHGQDFDEMAQYLVGDDIGDIDWKASASTGVPIIRRFERESNLAMVLAVDTGRSMAALAPSGEVKGAIAQFACDVIGYLARGRGDLLALVAGDAERTVQIPARGGTEHMEMLLQRINGMLALDGPPSNVTHVLDRVLTWFTRRSLVVVVTDEVRPPLESEQTIKRLRTRHELMVIQVADALPTDFGSQPVEDVESPLGLPEFFRARRDMAAEARDAVARRRSDVAAMLRRYNVPTVTVGSEAEVVDGLADLLARSRRARH</sequence>
<evidence type="ECO:0000259" key="2">
    <source>
        <dbReference type="Pfam" id="PF01882"/>
    </source>
</evidence>
<dbReference type="InterPro" id="IPR002881">
    <property type="entry name" value="DUF58"/>
</dbReference>
<protein>
    <submittedName>
        <fullName evidence="3">Uncharacterized protein DUF58</fullName>
    </submittedName>
</protein>
<dbReference type="SUPFAM" id="SSF53300">
    <property type="entry name" value="vWA-like"/>
    <property type="match status" value="1"/>
</dbReference>
<evidence type="ECO:0000313" key="4">
    <source>
        <dbReference type="Proteomes" id="UP000275356"/>
    </source>
</evidence>
<gene>
    <name evidence="3" type="ORF">EDD28_1091</name>
</gene>
<accession>A0A3N2D9N0</accession>
<dbReference type="AlphaFoldDB" id="A0A3N2D9N0"/>
<evidence type="ECO:0000313" key="3">
    <source>
        <dbReference type="EMBL" id="ROR96506.1"/>
    </source>
</evidence>
<dbReference type="RefSeq" id="WP_245967934.1">
    <property type="nucleotide sequence ID" value="NZ_CALFQU010000049.1"/>
</dbReference>
<organism evidence="3 4">
    <name type="scientific">Salana multivorans</name>
    <dbReference type="NCBI Taxonomy" id="120377"/>
    <lineage>
        <taxon>Bacteria</taxon>
        <taxon>Bacillati</taxon>
        <taxon>Actinomycetota</taxon>
        <taxon>Actinomycetes</taxon>
        <taxon>Micrococcales</taxon>
        <taxon>Beutenbergiaceae</taxon>
        <taxon>Salana</taxon>
    </lineage>
</organism>
<feature type="region of interest" description="Disordered" evidence="1">
    <location>
        <begin position="1"/>
        <end position="40"/>
    </location>
</feature>
<dbReference type="InterPro" id="IPR036465">
    <property type="entry name" value="vWFA_dom_sf"/>
</dbReference>
<proteinExistence type="predicted"/>
<evidence type="ECO:0000256" key="1">
    <source>
        <dbReference type="SAM" id="MobiDB-lite"/>
    </source>
</evidence>
<keyword evidence="4" id="KW-1185">Reference proteome</keyword>
<dbReference type="Proteomes" id="UP000275356">
    <property type="component" value="Unassembled WGS sequence"/>
</dbReference>
<name>A0A3N2D9N0_9MICO</name>
<feature type="compositionally biased region" description="Low complexity" evidence="1">
    <location>
        <begin position="1"/>
        <end position="17"/>
    </location>
</feature>
<feature type="domain" description="DUF58" evidence="2">
    <location>
        <begin position="80"/>
        <end position="264"/>
    </location>
</feature>
<dbReference type="PANTHER" id="PTHR33608:SF6">
    <property type="entry name" value="BLL2464 PROTEIN"/>
    <property type="match status" value="1"/>
</dbReference>
<reference evidence="3 4" key="1">
    <citation type="submission" date="2018-11" db="EMBL/GenBank/DDBJ databases">
        <title>Sequencing the genomes of 1000 actinobacteria strains.</title>
        <authorList>
            <person name="Klenk H.-P."/>
        </authorList>
    </citation>
    <scope>NUCLEOTIDE SEQUENCE [LARGE SCALE GENOMIC DNA]</scope>
    <source>
        <strain evidence="3 4">DSM 13521</strain>
    </source>
</reference>
<dbReference type="Pfam" id="PF01882">
    <property type="entry name" value="DUF58"/>
    <property type="match status" value="1"/>
</dbReference>
<comment type="caution">
    <text evidence="3">The sequence shown here is derived from an EMBL/GenBank/DDBJ whole genome shotgun (WGS) entry which is preliminary data.</text>
</comment>
<dbReference type="PANTHER" id="PTHR33608">
    <property type="entry name" value="BLL2464 PROTEIN"/>
    <property type="match status" value="1"/>
</dbReference>
<dbReference type="EMBL" id="RKHQ01000001">
    <property type="protein sequence ID" value="ROR96506.1"/>
    <property type="molecule type" value="Genomic_DNA"/>
</dbReference>